<dbReference type="EMBL" id="KZ819321">
    <property type="protein sequence ID" value="PWN23474.1"/>
    <property type="molecule type" value="Genomic_DNA"/>
</dbReference>
<organism evidence="2 3">
    <name type="scientific">Pseudomicrostroma glucosiphilum</name>
    <dbReference type="NCBI Taxonomy" id="1684307"/>
    <lineage>
        <taxon>Eukaryota</taxon>
        <taxon>Fungi</taxon>
        <taxon>Dikarya</taxon>
        <taxon>Basidiomycota</taxon>
        <taxon>Ustilaginomycotina</taxon>
        <taxon>Exobasidiomycetes</taxon>
        <taxon>Microstromatales</taxon>
        <taxon>Microstromatales incertae sedis</taxon>
        <taxon>Pseudomicrostroma</taxon>
    </lineage>
</organism>
<evidence type="ECO:0000256" key="1">
    <source>
        <dbReference type="SAM" id="SignalP"/>
    </source>
</evidence>
<gene>
    <name evidence="2" type="ORF">BCV69DRAFT_275014</name>
</gene>
<dbReference type="AlphaFoldDB" id="A0A316UEY5"/>
<dbReference type="RefSeq" id="XP_025350634.1">
    <property type="nucleotide sequence ID" value="XM_025491054.1"/>
</dbReference>
<keyword evidence="1" id="KW-0732">Signal</keyword>
<dbReference type="GeneID" id="37012788"/>
<evidence type="ECO:0000313" key="2">
    <source>
        <dbReference type="EMBL" id="PWN23474.1"/>
    </source>
</evidence>
<sequence>MRFTLLTAALVAVALSASGEAEAASIESRDWFSDIVALLANKKYFGASGYPWQQSSTPGWYIGNVACSQPKWDGGSTLLCKTWPASWSSFCRNGNPNKASPPSHSWDWGFQGKPSWPRPAYNNGHGIKSPVKCTTTAVSTVTSVVPTTATTTVTASGTTTVVPTTTDTTVTSVVTTTATTSTTISSAVSVATGTPLNTCDDGYLQTFNNYTTVATTGVYAGQVVGAAIIDNANYLTYGLSNTTEGCLTVCDQVSGCAFVNAYLDHGDTTEGDMGGKYSGAYTCALYSICESTSAATNYGGQNDPSYITDSSGCQLPDIFKMVRTGAFAILAAVISLTGFVSAGNGHHYDCSDCQLISRSTEYEKANIALQCTRQLSAHITKFYKGGDDSSWDLSKKPLTRGSAPDGRFDVIKEVTYHNLQFHPDSHGGFTIDDFKCANGNSGSAVCTACEKITV</sequence>
<feature type="signal peptide" evidence="1">
    <location>
        <begin position="1"/>
        <end position="23"/>
    </location>
</feature>
<dbReference type="OrthoDB" id="271448at2759"/>
<keyword evidence="3" id="KW-1185">Reference proteome</keyword>
<evidence type="ECO:0000313" key="3">
    <source>
        <dbReference type="Proteomes" id="UP000245942"/>
    </source>
</evidence>
<name>A0A316UEY5_9BASI</name>
<evidence type="ECO:0008006" key="4">
    <source>
        <dbReference type="Google" id="ProtNLM"/>
    </source>
</evidence>
<reference evidence="2 3" key="1">
    <citation type="journal article" date="2018" name="Mol. Biol. Evol.">
        <title>Broad Genomic Sampling Reveals a Smut Pathogenic Ancestry of the Fungal Clade Ustilaginomycotina.</title>
        <authorList>
            <person name="Kijpornyongpan T."/>
            <person name="Mondo S.J."/>
            <person name="Barry K."/>
            <person name="Sandor L."/>
            <person name="Lee J."/>
            <person name="Lipzen A."/>
            <person name="Pangilinan J."/>
            <person name="LaButti K."/>
            <person name="Hainaut M."/>
            <person name="Henrissat B."/>
            <person name="Grigoriev I.V."/>
            <person name="Spatafora J.W."/>
            <person name="Aime M.C."/>
        </authorList>
    </citation>
    <scope>NUCLEOTIDE SEQUENCE [LARGE SCALE GENOMIC DNA]</scope>
    <source>
        <strain evidence="2 3">MCA 4718</strain>
    </source>
</reference>
<feature type="chain" id="PRO_5016403175" description="Apple domain-containing protein" evidence="1">
    <location>
        <begin position="24"/>
        <end position="454"/>
    </location>
</feature>
<protein>
    <recommendedName>
        <fullName evidence="4">Apple domain-containing protein</fullName>
    </recommendedName>
</protein>
<proteinExistence type="predicted"/>
<accession>A0A316UEY5</accession>
<dbReference type="Proteomes" id="UP000245942">
    <property type="component" value="Unassembled WGS sequence"/>
</dbReference>